<reference evidence="3 4" key="1">
    <citation type="submission" date="2023-03" db="EMBL/GenBank/DDBJ databases">
        <title>High-quality genome of Scylla paramamosain provides insights in environmental adaptation.</title>
        <authorList>
            <person name="Zhang L."/>
        </authorList>
    </citation>
    <scope>NUCLEOTIDE SEQUENCE [LARGE SCALE GENOMIC DNA]</scope>
    <source>
        <strain evidence="3">LZ_2023a</strain>
        <tissue evidence="3">Muscle</tissue>
    </source>
</reference>
<feature type="region of interest" description="Disordered" evidence="1">
    <location>
        <begin position="329"/>
        <end position="358"/>
    </location>
</feature>
<dbReference type="AlphaFoldDB" id="A0AAW0V2I6"/>
<evidence type="ECO:0000313" key="3">
    <source>
        <dbReference type="EMBL" id="KAK8406160.1"/>
    </source>
</evidence>
<evidence type="ECO:0000313" key="4">
    <source>
        <dbReference type="Proteomes" id="UP001487740"/>
    </source>
</evidence>
<feature type="region of interest" description="Disordered" evidence="1">
    <location>
        <begin position="67"/>
        <end position="104"/>
    </location>
</feature>
<sequence>MSFGQKLETINFQSRLQRGVQDTSKLRRYCSVYQSNSEVTKMYRWSGVALVVVVVAVVVAVTMLPGKASGEENPEEQQFPRASAWRQRPSLSSSSSSSSSSASNPSYDLSQAYNAMAANRMGSSGFVNTKSNFGSGSGGGGTGYEQTSMGGSPSNYYEPYAAQSDYGSYSSESGYGLSCASGYVNASAVALLAFLFLLNIVQDVVQQVTGGRKRRSVEQDEQEDVFAFVGNGGLAAMKEGLPQVVLPLMIDLLDAAEGPHECLQRPLCEANAELSTRFGVAGRVVGSLLSNVVSKAFSGDHTPKFQLGLQASSAGRSGHDCSTKFKKCSPGHKYSQEANANASRQQESGSRPLDNFLS</sequence>
<evidence type="ECO:0000256" key="2">
    <source>
        <dbReference type="SAM" id="Phobius"/>
    </source>
</evidence>
<feature type="compositionally biased region" description="Polar residues" evidence="1">
    <location>
        <begin position="336"/>
        <end position="349"/>
    </location>
</feature>
<keyword evidence="2" id="KW-0472">Membrane</keyword>
<protein>
    <recommendedName>
        <fullName evidence="5">Transmembrane protein</fullName>
    </recommendedName>
</protein>
<proteinExistence type="predicted"/>
<dbReference type="PANTHER" id="PTHR41158">
    <property type="entry name" value="AGAP010294-PA"/>
    <property type="match status" value="1"/>
</dbReference>
<keyword evidence="4" id="KW-1185">Reference proteome</keyword>
<gene>
    <name evidence="3" type="ORF">O3P69_007112</name>
</gene>
<dbReference type="EMBL" id="JARAKH010000002">
    <property type="protein sequence ID" value="KAK8406160.1"/>
    <property type="molecule type" value="Genomic_DNA"/>
</dbReference>
<name>A0AAW0V2I6_SCYPA</name>
<comment type="caution">
    <text evidence="3">The sequence shown here is derived from an EMBL/GenBank/DDBJ whole genome shotgun (WGS) entry which is preliminary data.</text>
</comment>
<dbReference type="Pfam" id="PF07841">
    <property type="entry name" value="DM4_12"/>
    <property type="match status" value="1"/>
</dbReference>
<keyword evidence="2" id="KW-1133">Transmembrane helix</keyword>
<dbReference type="InterPro" id="IPR006631">
    <property type="entry name" value="DM4_12"/>
</dbReference>
<feature type="compositionally biased region" description="Low complexity" evidence="1">
    <location>
        <begin position="90"/>
        <end position="104"/>
    </location>
</feature>
<accession>A0AAW0V2I6</accession>
<dbReference type="PANTHER" id="PTHR41158:SF2">
    <property type="entry name" value="AGAP010294-PA"/>
    <property type="match status" value="1"/>
</dbReference>
<evidence type="ECO:0008006" key="5">
    <source>
        <dbReference type="Google" id="ProtNLM"/>
    </source>
</evidence>
<dbReference type="Proteomes" id="UP001487740">
    <property type="component" value="Unassembled WGS sequence"/>
</dbReference>
<keyword evidence="2" id="KW-0812">Transmembrane</keyword>
<feature type="transmembrane region" description="Helical" evidence="2">
    <location>
        <begin position="45"/>
        <end position="64"/>
    </location>
</feature>
<evidence type="ECO:0000256" key="1">
    <source>
        <dbReference type="SAM" id="MobiDB-lite"/>
    </source>
</evidence>
<organism evidence="3 4">
    <name type="scientific">Scylla paramamosain</name>
    <name type="common">Mud crab</name>
    <dbReference type="NCBI Taxonomy" id="85552"/>
    <lineage>
        <taxon>Eukaryota</taxon>
        <taxon>Metazoa</taxon>
        <taxon>Ecdysozoa</taxon>
        <taxon>Arthropoda</taxon>
        <taxon>Crustacea</taxon>
        <taxon>Multicrustacea</taxon>
        <taxon>Malacostraca</taxon>
        <taxon>Eumalacostraca</taxon>
        <taxon>Eucarida</taxon>
        <taxon>Decapoda</taxon>
        <taxon>Pleocyemata</taxon>
        <taxon>Brachyura</taxon>
        <taxon>Eubrachyura</taxon>
        <taxon>Portunoidea</taxon>
        <taxon>Portunidae</taxon>
        <taxon>Portuninae</taxon>
        <taxon>Scylla</taxon>
    </lineage>
</organism>